<feature type="region of interest" description="Disordered" evidence="1">
    <location>
        <begin position="227"/>
        <end position="254"/>
    </location>
</feature>
<dbReference type="GO" id="GO:0043195">
    <property type="term" value="C:terminal bouton"/>
    <property type="evidence" value="ECO:0007669"/>
    <property type="project" value="TreeGrafter"/>
</dbReference>
<dbReference type="Gene3D" id="1.20.58.1100">
    <property type="match status" value="1"/>
</dbReference>
<accession>A0A7R9A197</accession>
<dbReference type="GO" id="GO:0099525">
    <property type="term" value="P:presynaptic dense core vesicle exocytosis"/>
    <property type="evidence" value="ECO:0007669"/>
    <property type="project" value="TreeGrafter"/>
</dbReference>
<proteinExistence type="predicted"/>
<dbReference type="PANTHER" id="PTHR10480">
    <property type="entry name" value="PROTEIN UNC-13 HOMOLOG"/>
    <property type="match status" value="1"/>
</dbReference>
<protein>
    <recommendedName>
        <fullName evidence="2">MHD2 domain-containing protein</fullName>
    </recommendedName>
</protein>
<dbReference type="GO" id="GO:0098831">
    <property type="term" value="C:presynaptic active zone cytoplasmic component"/>
    <property type="evidence" value="ECO:0007669"/>
    <property type="project" value="TreeGrafter"/>
</dbReference>
<dbReference type="GO" id="GO:0019992">
    <property type="term" value="F:diacylglycerol binding"/>
    <property type="evidence" value="ECO:0007669"/>
    <property type="project" value="InterPro"/>
</dbReference>
<reference evidence="3" key="1">
    <citation type="submission" date="2020-11" db="EMBL/GenBank/DDBJ databases">
        <authorList>
            <person name="Tran Van P."/>
        </authorList>
    </citation>
    <scope>NUCLEOTIDE SEQUENCE</scope>
</reference>
<dbReference type="InterPro" id="IPR014772">
    <property type="entry name" value="Munc13_dom-2"/>
</dbReference>
<dbReference type="EMBL" id="LR900170">
    <property type="protein sequence ID" value="CAD7244519.1"/>
    <property type="molecule type" value="Genomic_DNA"/>
</dbReference>
<gene>
    <name evidence="3" type="ORF">DSTB1V02_LOCUS4413</name>
</gene>
<dbReference type="InterPro" id="IPR010439">
    <property type="entry name" value="MUN_dom"/>
</dbReference>
<dbReference type="Pfam" id="PF06292">
    <property type="entry name" value="MUN"/>
    <property type="match status" value="1"/>
</dbReference>
<dbReference type="GO" id="GO:0005516">
    <property type="term" value="F:calmodulin binding"/>
    <property type="evidence" value="ECO:0007669"/>
    <property type="project" value="TreeGrafter"/>
</dbReference>
<dbReference type="GO" id="GO:0030672">
    <property type="term" value="C:synaptic vesicle membrane"/>
    <property type="evidence" value="ECO:0007669"/>
    <property type="project" value="TreeGrafter"/>
</dbReference>
<keyword evidence="4" id="KW-1185">Reference proteome</keyword>
<evidence type="ECO:0000259" key="2">
    <source>
        <dbReference type="PROSITE" id="PS51259"/>
    </source>
</evidence>
<dbReference type="EMBL" id="CAJPEV010000653">
    <property type="protein sequence ID" value="CAG0887275.1"/>
    <property type="molecule type" value="Genomic_DNA"/>
</dbReference>
<evidence type="ECO:0000313" key="3">
    <source>
        <dbReference type="EMBL" id="CAD7244519.1"/>
    </source>
</evidence>
<dbReference type="GO" id="GO:0017075">
    <property type="term" value="F:syntaxin-1 binding"/>
    <property type="evidence" value="ECO:0007669"/>
    <property type="project" value="TreeGrafter"/>
</dbReference>
<dbReference type="GO" id="GO:0042734">
    <property type="term" value="C:presynaptic membrane"/>
    <property type="evidence" value="ECO:0007669"/>
    <property type="project" value="TreeGrafter"/>
</dbReference>
<feature type="region of interest" description="Disordered" evidence="1">
    <location>
        <begin position="61"/>
        <end position="97"/>
    </location>
</feature>
<dbReference type="PROSITE" id="PS51259">
    <property type="entry name" value="MHD2"/>
    <property type="match status" value="1"/>
</dbReference>
<evidence type="ECO:0000256" key="1">
    <source>
        <dbReference type="SAM" id="MobiDB-lite"/>
    </source>
</evidence>
<name>A0A7R9A197_9CRUS</name>
<dbReference type="GO" id="GO:0016081">
    <property type="term" value="P:synaptic vesicle docking"/>
    <property type="evidence" value="ECO:0007669"/>
    <property type="project" value="TreeGrafter"/>
</dbReference>
<feature type="compositionally biased region" description="Basic and acidic residues" evidence="1">
    <location>
        <begin position="243"/>
        <end position="254"/>
    </location>
</feature>
<dbReference type="GO" id="GO:0035249">
    <property type="term" value="P:synaptic transmission, glutamatergic"/>
    <property type="evidence" value="ECO:0007669"/>
    <property type="project" value="TreeGrafter"/>
</dbReference>
<dbReference type="Proteomes" id="UP000677054">
    <property type="component" value="Unassembled WGS sequence"/>
</dbReference>
<feature type="compositionally biased region" description="Basic residues" evidence="1">
    <location>
        <begin position="61"/>
        <end position="71"/>
    </location>
</feature>
<dbReference type="AlphaFoldDB" id="A0A7R9A197"/>
<organism evidence="3">
    <name type="scientific">Darwinula stevensoni</name>
    <dbReference type="NCBI Taxonomy" id="69355"/>
    <lineage>
        <taxon>Eukaryota</taxon>
        <taxon>Metazoa</taxon>
        <taxon>Ecdysozoa</taxon>
        <taxon>Arthropoda</taxon>
        <taxon>Crustacea</taxon>
        <taxon>Oligostraca</taxon>
        <taxon>Ostracoda</taxon>
        <taxon>Podocopa</taxon>
        <taxon>Podocopida</taxon>
        <taxon>Darwinulocopina</taxon>
        <taxon>Darwinuloidea</taxon>
        <taxon>Darwinulidae</taxon>
        <taxon>Darwinula</taxon>
    </lineage>
</organism>
<dbReference type="OrthoDB" id="10053234at2759"/>
<dbReference type="GO" id="GO:0031594">
    <property type="term" value="C:neuromuscular junction"/>
    <property type="evidence" value="ECO:0007669"/>
    <property type="project" value="TreeGrafter"/>
</dbReference>
<dbReference type="PANTHER" id="PTHR10480:SF12">
    <property type="entry name" value="UNC-13, ISOFORM E"/>
    <property type="match status" value="1"/>
</dbReference>
<feature type="domain" description="MHD2" evidence="2">
    <location>
        <begin position="1"/>
        <end position="106"/>
    </location>
</feature>
<dbReference type="GO" id="GO:0061789">
    <property type="term" value="P:dense core granule priming"/>
    <property type="evidence" value="ECO:0007669"/>
    <property type="project" value="TreeGrafter"/>
</dbReference>
<evidence type="ECO:0000313" key="4">
    <source>
        <dbReference type="Proteomes" id="UP000677054"/>
    </source>
</evidence>
<feature type="compositionally biased region" description="Basic and acidic residues" evidence="1">
    <location>
        <begin position="79"/>
        <end position="97"/>
    </location>
</feature>
<dbReference type="GO" id="GO:0016082">
    <property type="term" value="P:synaptic vesicle priming"/>
    <property type="evidence" value="ECO:0007669"/>
    <property type="project" value="TreeGrafter"/>
</dbReference>
<dbReference type="InterPro" id="IPR027080">
    <property type="entry name" value="Unc-13"/>
</dbReference>
<sequence>MDRSLSLYAQSCEKTVLKRLLKELWRIVMHTMEKTVVLPPMTDKSVRPLFASSRFRVPSKVSKRSARRRPCPSRVAFPAREKNPAGRVREDRTDRRVETESGLRVPVRLEREEIPPLTSIGLFRSAWPATRGRERRAVAFAKRSSAFRRSRSMRKRKERSTRRLWDRDGTEMGPQTRWDVIPFPGSFSHASRALPSRIGRKMAARRGRRIVARRSAFARDLPIPMASRRAGDEVTRRARRRIPNGEDAQRRKSR</sequence>